<sequence length="37" mass="4402">MTWPSTQFRKIEKAKLLSISSTSWCQVPWKYLEFPLA</sequence>
<evidence type="ECO:0000313" key="1">
    <source>
        <dbReference type="EMBL" id="ENN82961.1"/>
    </source>
</evidence>
<proteinExistence type="predicted"/>
<dbReference type="HOGENOM" id="CLU_3351606_0_0_1"/>
<reference evidence="1" key="1">
    <citation type="journal article" date="2013" name="Genome Biol.">
        <title>Draft genome of the mountain pine beetle, Dendroctonus ponderosae Hopkins, a major forest pest.</title>
        <authorList>
            <person name="Keeling C.I."/>
            <person name="Yuen M.M."/>
            <person name="Liao N.Y."/>
            <person name="Docking T.R."/>
            <person name="Chan S.K."/>
            <person name="Taylor G.A."/>
            <person name="Palmquist D.L."/>
            <person name="Jackman S.D."/>
            <person name="Nguyen A."/>
            <person name="Li M."/>
            <person name="Henderson H."/>
            <person name="Janes J.K."/>
            <person name="Zhao Y."/>
            <person name="Pandoh P."/>
            <person name="Moore R."/>
            <person name="Sperling F.A."/>
            <person name="Huber D.P."/>
            <person name="Birol I."/>
            <person name="Jones S.J."/>
            <person name="Bohlmann J."/>
        </authorList>
    </citation>
    <scope>NUCLEOTIDE SEQUENCE</scope>
</reference>
<organism evidence="1">
    <name type="scientific">Dendroctonus ponderosae</name>
    <name type="common">Mountain pine beetle</name>
    <dbReference type="NCBI Taxonomy" id="77166"/>
    <lineage>
        <taxon>Eukaryota</taxon>
        <taxon>Metazoa</taxon>
        <taxon>Ecdysozoa</taxon>
        <taxon>Arthropoda</taxon>
        <taxon>Hexapoda</taxon>
        <taxon>Insecta</taxon>
        <taxon>Pterygota</taxon>
        <taxon>Neoptera</taxon>
        <taxon>Endopterygota</taxon>
        <taxon>Coleoptera</taxon>
        <taxon>Polyphaga</taxon>
        <taxon>Cucujiformia</taxon>
        <taxon>Curculionidae</taxon>
        <taxon>Scolytinae</taxon>
        <taxon>Dendroctonus</taxon>
    </lineage>
</organism>
<dbReference type="EMBL" id="KB737691">
    <property type="protein sequence ID" value="ENN82961.1"/>
    <property type="molecule type" value="Genomic_DNA"/>
</dbReference>
<gene>
    <name evidence="1" type="ORF">YQE_00674</name>
</gene>
<name>N6UQB4_DENPD</name>
<accession>N6UQB4</accession>
<dbReference type="AlphaFoldDB" id="N6UQB4"/>
<protein>
    <submittedName>
        <fullName evidence="1">Uncharacterized protein</fullName>
    </submittedName>
</protein>
<feature type="non-terminal residue" evidence="1">
    <location>
        <position position="1"/>
    </location>
</feature>